<accession>A0A6A6IHB0</accession>
<feature type="domain" description="J" evidence="2">
    <location>
        <begin position="8"/>
        <end position="76"/>
    </location>
</feature>
<name>A0A6A6IHB0_9PLEO</name>
<dbReference type="SMART" id="SM00271">
    <property type="entry name" value="DnaJ"/>
    <property type="match status" value="1"/>
</dbReference>
<evidence type="ECO:0000259" key="2">
    <source>
        <dbReference type="PROSITE" id="PS50076"/>
    </source>
</evidence>
<dbReference type="InterPro" id="IPR001623">
    <property type="entry name" value="DnaJ_domain"/>
</dbReference>
<dbReference type="PANTHER" id="PTHR24074">
    <property type="entry name" value="CO-CHAPERONE PROTEIN DJLA"/>
    <property type="match status" value="1"/>
</dbReference>
<evidence type="ECO:0000313" key="4">
    <source>
        <dbReference type="Proteomes" id="UP000800094"/>
    </source>
</evidence>
<feature type="compositionally biased region" description="Basic and acidic residues" evidence="1">
    <location>
        <begin position="120"/>
        <end position="146"/>
    </location>
</feature>
<dbReference type="GeneID" id="54584349"/>
<keyword evidence="4" id="KW-1185">Reference proteome</keyword>
<sequence length="566" mass="64634">MESTLPPDPYKALGVAKDADTATIKATYRKLVLKCHPDKVTDESLKKLKQEEFHKIQEAYEIIGDEEKRARHDAEVKLEQLRKDNLARKGGAPNVEVRTGRYEVRTQAPAGATFTATTPHRYEQHKPSSRSYDDRERDRYYEERSRNSSSRPSRSEKEPPVRAARKKSRDKEERKDRGRRFVSARYEAAYRRRDEEEEARRQAAEARRKADESRRSYEDARYDRERKTSELTSNAVHYIHRSKADADARPSPSRTTSSRDVRPEYFESRSRRERPEAVRRSSARPKESGRERDRKGIEIVDWDDDRVPKIPSFKHASSSPAELHVPRATPQRSYTESSRDHRRTETSPTPLLRRETAPVSSSSRRKEAAVPRPSGLRESTTPHDSGASSPETYPTVPPAQSSSTKKYYYPTPGGGVRLTPEDVGVANGHRTVLHEPGRHRTRSPSPLSRPPMGANRPVETASATYTTAAPKASVPPPPLSRAATMNVSPIRGSDDRGRRLYGELNSDYLRRENARRQTSFSPEKVSYTPKIGPEDIRWSAQRGRDPLERDREYAKPTLGRHATYVY</sequence>
<dbReference type="SUPFAM" id="SSF46565">
    <property type="entry name" value="Chaperone J-domain"/>
    <property type="match status" value="1"/>
</dbReference>
<dbReference type="Proteomes" id="UP000800094">
    <property type="component" value="Unassembled WGS sequence"/>
</dbReference>
<dbReference type="RefSeq" id="XP_033684561.1">
    <property type="nucleotide sequence ID" value="XM_033831019.1"/>
</dbReference>
<feature type="compositionally biased region" description="Low complexity" evidence="1">
    <location>
        <begin position="106"/>
        <end position="118"/>
    </location>
</feature>
<reference evidence="3" key="1">
    <citation type="journal article" date="2020" name="Stud. Mycol.">
        <title>101 Dothideomycetes genomes: a test case for predicting lifestyles and emergence of pathogens.</title>
        <authorList>
            <person name="Haridas S."/>
            <person name="Albert R."/>
            <person name="Binder M."/>
            <person name="Bloem J."/>
            <person name="Labutti K."/>
            <person name="Salamov A."/>
            <person name="Andreopoulos B."/>
            <person name="Baker S."/>
            <person name="Barry K."/>
            <person name="Bills G."/>
            <person name="Bluhm B."/>
            <person name="Cannon C."/>
            <person name="Castanera R."/>
            <person name="Culley D."/>
            <person name="Daum C."/>
            <person name="Ezra D."/>
            <person name="Gonzalez J."/>
            <person name="Henrissat B."/>
            <person name="Kuo A."/>
            <person name="Liang C."/>
            <person name="Lipzen A."/>
            <person name="Lutzoni F."/>
            <person name="Magnuson J."/>
            <person name="Mondo S."/>
            <person name="Nolan M."/>
            <person name="Ohm R."/>
            <person name="Pangilinan J."/>
            <person name="Park H.-J."/>
            <person name="Ramirez L."/>
            <person name="Alfaro M."/>
            <person name="Sun H."/>
            <person name="Tritt A."/>
            <person name="Yoshinaga Y."/>
            <person name="Zwiers L.-H."/>
            <person name="Turgeon B."/>
            <person name="Goodwin S."/>
            <person name="Spatafora J."/>
            <person name="Crous P."/>
            <person name="Grigoriev I."/>
        </authorList>
    </citation>
    <scope>NUCLEOTIDE SEQUENCE</scope>
    <source>
        <strain evidence="3">CBS 122368</strain>
    </source>
</reference>
<dbReference type="EMBL" id="ML987195">
    <property type="protein sequence ID" value="KAF2249557.1"/>
    <property type="molecule type" value="Genomic_DNA"/>
</dbReference>
<dbReference type="InterPro" id="IPR036869">
    <property type="entry name" value="J_dom_sf"/>
</dbReference>
<protein>
    <submittedName>
        <fullName evidence="3">DnaJ-domain-containing protein</fullName>
    </submittedName>
</protein>
<proteinExistence type="predicted"/>
<feature type="region of interest" description="Disordered" evidence="1">
    <location>
        <begin position="514"/>
        <end position="550"/>
    </location>
</feature>
<feature type="compositionally biased region" description="Basic and acidic residues" evidence="1">
    <location>
        <begin position="257"/>
        <end position="298"/>
    </location>
</feature>
<dbReference type="PROSITE" id="PS50076">
    <property type="entry name" value="DNAJ_2"/>
    <property type="match status" value="1"/>
</dbReference>
<feature type="region of interest" description="Disordered" evidence="1">
    <location>
        <begin position="84"/>
        <end position="499"/>
    </location>
</feature>
<feature type="compositionally biased region" description="Basic and acidic residues" evidence="1">
    <location>
        <begin position="188"/>
        <end position="229"/>
    </location>
</feature>
<dbReference type="CDD" id="cd06257">
    <property type="entry name" value="DnaJ"/>
    <property type="match status" value="1"/>
</dbReference>
<dbReference type="Gene3D" id="1.10.287.110">
    <property type="entry name" value="DnaJ domain"/>
    <property type="match status" value="1"/>
</dbReference>
<dbReference type="AlphaFoldDB" id="A0A6A6IHB0"/>
<dbReference type="OrthoDB" id="10250354at2759"/>
<evidence type="ECO:0000313" key="3">
    <source>
        <dbReference type="EMBL" id="KAF2249557.1"/>
    </source>
</evidence>
<dbReference type="Pfam" id="PF00226">
    <property type="entry name" value="DnaJ"/>
    <property type="match status" value="1"/>
</dbReference>
<evidence type="ECO:0000256" key="1">
    <source>
        <dbReference type="SAM" id="MobiDB-lite"/>
    </source>
</evidence>
<dbReference type="PRINTS" id="PR00625">
    <property type="entry name" value="JDOMAIN"/>
</dbReference>
<dbReference type="InterPro" id="IPR050817">
    <property type="entry name" value="DjlA_DnaK_co-chaperone"/>
</dbReference>
<feature type="compositionally biased region" description="Polar residues" evidence="1">
    <location>
        <begin position="377"/>
        <end position="405"/>
    </location>
</feature>
<gene>
    <name evidence="3" type="ORF">BU26DRAFT_531326</name>
</gene>
<feature type="compositionally biased region" description="Basic and acidic residues" evidence="1">
    <location>
        <begin position="532"/>
        <end position="550"/>
    </location>
</feature>
<organism evidence="3 4">
    <name type="scientific">Trematosphaeria pertusa</name>
    <dbReference type="NCBI Taxonomy" id="390896"/>
    <lineage>
        <taxon>Eukaryota</taxon>
        <taxon>Fungi</taxon>
        <taxon>Dikarya</taxon>
        <taxon>Ascomycota</taxon>
        <taxon>Pezizomycotina</taxon>
        <taxon>Dothideomycetes</taxon>
        <taxon>Pleosporomycetidae</taxon>
        <taxon>Pleosporales</taxon>
        <taxon>Massarineae</taxon>
        <taxon>Trematosphaeriaceae</taxon>
        <taxon>Trematosphaeria</taxon>
    </lineage>
</organism>